<keyword evidence="4 8" id="KW-0560">Oxidoreductase</keyword>
<dbReference type="Gene3D" id="1.10.520.10">
    <property type="match status" value="2"/>
</dbReference>
<dbReference type="RefSeq" id="WP_123824675.1">
    <property type="nucleotide sequence ID" value="NZ_RKMF01000004.1"/>
</dbReference>
<comment type="catalytic activity">
    <reaction evidence="8 9">
        <text>H2O2 + AH2 = A + 2 H2O</text>
        <dbReference type="Rhea" id="RHEA:30275"/>
        <dbReference type="ChEBI" id="CHEBI:13193"/>
        <dbReference type="ChEBI" id="CHEBI:15377"/>
        <dbReference type="ChEBI" id="CHEBI:16240"/>
        <dbReference type="ChEBI" id="CHEBI:17499"/>
        <dbReference type="EC" id="1.11.1.21"/>
    </reaction>
</comment>
<dbReference type="PROSITE" id="PS00435">
    <property type="entry name" value="PEROXIDASE_1"/>
    <property type="match status" value="1"/>
</dbReference>
<sequence>MTETAATGLPQEPVQESSEGKCPVAHGASLPHPTSGDANQQWWPNRLNLKILAKEQPVINPHDPDFDYGAAFEALDLNEVKQYIGEVLTTSKDWWPADFGNYGPFIIRMAWHGAGTYRSMDGRGGAGTGQQRFAPLNSWPDNASLDKARRLLWPVKKKYGQSLSWADLFVLAGNVAHEIMGMPTFGFSGGRVDAYEPEDDVYWGPETEWTNGGAERYKGERDLDNPLAAVEMGLIYVNPEGPEGEPDPKKSAIDIRETFGRMGMNDEETVALIGGGHTFGKTHGASTVPEHVGPEPEAAPLEQMGLGWKNSYGSGAGRDAITSGLEVTWTYHPTRWDNEFFHILYAYEWELFHSPAGAQQWRPVNGGGSDMVPEADGNGRREPRMLTSDLALREDPEYDKISRRFKDDFAAFQDAYARAWFKLTHRDMGPISRHLGAEVPTEELVWMDPIPAPASVPGDSEVAAIKDAVAAAGLSVTDVVKTAWAAASTFRHSDFRGGANGGRIRLEPQRSWEVNEPSVTGPVISALETIASDHGVSFADTVVIAGNWAVEKAAADGGVSVSVPFTAGRGDATQEQTDVDGQNFLEPKVDGFRNYDPRGNKEFPAEFALIDRANLLGLSAPEMTVLVAGLRVLGAVHGGSSDGVFTDRVGVLSNDFLVALTDIDTQWEKVAEGHYRGVTADGREWTGTRNDLVFGSNSELRTVAEVYAADDANEKFVRDFVAAWAKVMDADRFDVK</sequence>
<comment type="catalytic activity">
    <reaction evidence="7 8 9">
        <text>2 H2O2 = O2 + 2 H2O</text>
        <dbReference type="Rhea" id="RHEA:20309"/>
        <dbReference type="ChEBI" id="CHEBI:15377"/>
        <dbReference type="ChEBI" id="CHEBI:15379"/>
        <dbReference type="ChEBI" id="CHEBI:16240"/>
        <dbReference type="EC" id="1.11.1.21"/>
    </reaction>
</comment>
<evidence type="ECO:0000256" key="6">
    <source>
        <dbReference type="ARBA" id="ARBA00023324"/>
    </source>
</evidence>
<comment type="function">
    <text evidence="8">Bifunctional enzyme with both catalase and broad-spectrum peroxidase activity.</text>
</comment>
<feature type="cross-link" description="Tryptophyl-tyrosyl-methioninium (Tyr-Met) (with Trp-111)" evidence="8">
    <location>
        <begin position="236"/>
        <end position="262"/>
    </location>
</feature>
<dbReference type="PROSITE" id="PS00436">
    <property type="entry name" value="PEROXIDASE_2"/>
    <property type="match status" value="1"/>
</dbReference>
<comment type="subunit">
    <text evidence="8">Homodimer or homotetramer.</text>
</comment>
<dbReference type="InterPro" id="IPR019794">
    <property type="entry name" value="Peroxidases_AS"/>
</dbReference>
<evidence type="ECO:0000256" key="2">
    <source>
        <dbReference type="ARBA" id="ARBA00022617"/>
    </source>
</evidence>
<dbReference type="InterPro" id="IPR000763">
    <property type="entry name" value="Catalase_peroxidase"/>
</dbReference>
<dbReference type="AlphaFoldDB" id="A0A3N3ZRZ4"/>
<dbReference type="PROSITE" id="PS50873">
    <property type="entry name" value="PEROXIDASE_4"/>
    <property type="match status" value="1"/>
</dbReference>
<dbReference type="Pfam" id="PF00141">
    <property type="entry name" value="peroxidase"/>
    <property type="match status" value="2"/>
</dbReference>
<comment type="PTM">
    <text evidence="8">Formation of the three residue Trp-Tyr-Met cross-link is important for the catalase, but not the peroxidase activity of the enzyme.</text>
</comment>
<gene>
    <name evidence="8 12" type="primary">katG</name>
    <name evidence="12" type="ORF">EDL96_04560</name>
</gene>
<dbReference type="PANTHER" id="PTHR30555:SF0">
    <property type="entry name" value="CATALASE-PEROXIDASE"/>
    <property type="match status" value="1"/>
</dbReference>
<dbReference type="GO" id="GO:0005829">
    <property type="term" value="C:cytosol"/>
    <property type="evidence" value="ECO:0007669"/>
    <property type="project" value="TreeGrafter"/>
</dbReference>
<keyword evidence="6 8" id="KW-0376">Hydrogen peroxide</keyword>
<feature type="domain" description="Plant heme peroxidase family profile" evidence="11">
    <location>
        <begin position="145"/>
        <end position="444"/>
    </location>
</feature>
<evidence type="ECO:0000256" key="3">
    <source>
        <dbReference type="ARBA" id="ARBA00022723"/>
    </source>
</evidence>
<reference evidence="12 13" key="1">
    <citation type="submission" date="2018-10" db="EMBL/GenBank/DDBJ databases">
        <title>Kocuria sp. M5W7-7, whole genome shotgun sequence.</title>
        <authorList>
            <person name="Tuo L."/>
        </authorList>
    </citation>
    <scope>NUCLEOTIDE SEQUENCE [LARGE SCALE GENOMIC DNA]</scope>
    <source>
        <strain evidence="12 13">M5W7-7</strain>
    </source>
</reference>
<feature type="binding site" description="axial binding residue" evidence="8">
    <location>
        <position position="277"/>
    </location>
    <ligand>
        <name>heme b</name>
        <dbReference type="ChEBI" id="CHEBI:60344"/>
    </ligand>
    <ligandPart>
        <name>Fe</name>
        <dbReference type="ChEBI" id="CHEBI:18248"/>
    </ligandPart>
</feature>
<evidence type="ECO:0000313" key="13">
    <source>
        <dbReference type="Proteomes" id="UP000270616"/>
    </source>
</evidence>
<dbReference type="Gene3D" id="1.10.420.10">
    <property type="entry name" value="Peroxidase, domain 2"/>
    <property type="match status" value="2"/>
</dbReference>
<name>A0A3N3ZRZ4_9MICC</name>
<dbReference type="SUPFAM" id="SSF48113">
    <property type="entry name" value="Heme-dependent peroxidases"/>
    <property type="match status" value="2"/>
</dbReference>
<dbReference type="InterPro" id="IPR002016">
    <property type="entry name" value="Haem_peroxidase"/>
</dbReference>
<proteinExistence type="inferred from homology"/>
<keyword evidence="13" id="KW-1185">Reference proteome</keyword>
<dbReference type="EC" id="1.11.1.21" evidence="8 9"/>
<dbReference type="PANTHER" id="PTHR30555">
    <property type="entry name" value="HYDROPEROXIDASE I, BIFUNCTIONAL CATALASE-PEROXIDASE"/>
    <property type="match status" value="1"/>
</dbReference>
<evidence type="ECO:0000256" key="1">
    <source>
        <dbReference type="ARBA" id="ARBA00022559"/>
    </source>
</evidence>
<dbReference type="PRINTS" id="PR00458">
    <property type="entry name" value="PEROXIDASE"/>
</dbReference>
<dbReference type="EMBL" id="RKMF01000004">
    <property type="protein sequence ID" value="ROZ64097.1"/>
    <property type="molecule type" value="Genomic_DNA"/>
</dbReference>
<dbReference type="InterPro" id="IPR010255">
    <property type="entry name" value="Haem_peroxidase_sf"/>
</dbReference>
<protein>
    <recommendedName>
        <fullName evidence="8 9">Catalase-peroxidase</fullName>
        <shortName evidence="8">CP</shortName>
        <ecNumber evidence="8 9">1.11.1.21</ecNumber>
    </recommendedName>
    <alternativeName>
        <fullName evidence="8">Peroxidase/catalase</fullName>
    </alternativeName>
</protein>
<organism evidence="12 13">
    <name type="scientific">Kocuria soli</name>
    <dbReference type="NCBI Taxonomy" id="2485125"/>
    <lineage>
        <taxon>Bacteria</taxon>
        <taxon>Bacillati</taxon>
        <taxon>Actinomycetota</taxon>
        <taxon>Actinomycetes</taxon>
        <taxon>Micrococcales</taxon>
        <taxon>Micrococcaceae</taxon>
        <taxon>Kocuria</taxon>
    </lineage>
</organism>
<dbReference type="PRINTS" id="PR00460">
    <property type="entry name" value="BPEROXIDASE"/>
</dbReference>
<dbReference type="GO" id="GO:0020037">
    <property type="term" value="F:heme binding"/>
    <property type="evidence" value="ECO:0007669"/>
    <property type="project" value="InterPro"/>
</dbReference>
<dbReference type="GO" id="GO:0070301">
    <property type="term" value="P:cellular response to hydrogen peroxide"/>
    <property type="evidence" value="ECO:0007669"/>
    <property type="project" value="TreeGrafter"/>
</dbReference>
<feature type="site" description="Transition state stabilizer" evidence="8">
    <location>
        <position position="108"/>
    </location>
</feature>
<dbReference type="HAMAP" id="MF_01961">
    <property type="entry name" value="Catal_peroxid"/>
    <property type="match status" value="1"/>
</dbReference>
<comment type="caution">
    <text evidence="8">Lacks conserved residue(s) required for the propagation of feature annotation.</text>
</comment>
<dbReference type="CDD" id="cd00649">
    <property type="entry name" value="catalase_peroxidase_1"/>
    <property type="match status" value="1"/>
</dbReference>
<dbReference type="NCBIfam" id="NF011635">
    <property type="entry name" value="PRK15061.1"/>
    <property type="match status" value="1"/>
</dbReference>
<dbReference type="InterPro" id="IPR019793">
    <property type="entry name" value="Peroxidases_heam-ligand_BS"/>
</dbReference>
<evidence type="ECO:0000259" key="11">
    <source>
        <dbReference type="PROSITE" id="PS50873"/>
    </source>
</evidence>
<feature type="active site" description="Proton acceptor" evidence="8">
    <location>
        <position position="112"/>
    </location>
</feature>
<comment type="cofactor">
    <cofactor evidence="8">
        <name>heme b</name>
        <dbReference type="ChEBI" id="CHEBI:60344"/>
    </cofactor>
    <text evidence="8">Binds 1 heme b (iron(II)-protoporphyrin IX) group per dimer.</text>
</comment>
<evidence type="ECO:0000256" key="9">
    <source>
        <dbReference type="RuleBase" id="RU003451"/>
    </source>
</evidence>
<evidence type="ECO:0000256" key="7">
    <source>
        <dbReference type="ARBA" id="ARBA00049145"/>
    </source>
</evidence>
<comment type="similarity">
    <text evidence="8 9">Belongs to the peroxidase family. Peroxidase/catalase subfamily.</text>
</comment>
<keyword evidence="1 8" id="KW-0575">Peroxidase</keyword>
<dbReference type="GO" id="GO:0046872">
    <property type="term" value="F:metal ion binding"/>
    <property type="evidence" value="ECO:0007669"/>
    <property type="project" value="UniProtKB-KW"/>
</dbReference>
<evidence type="ECO:0000256" key="8">
    <source>
        <dbReference type="HAMAP-Rule" id="MF_01961"/>
    </source>
</evidence>
<dbReference type="OrthoDB" id="9759743at2"/>
<dbReference type="NCBIfam" id="TIGR00198">
    <property type="entry name" value="cat_per_HPI"/>
    <property type="match status" value="1"/>
</dbReference>
<accession>A0A3N3ZRZ4</accession>
<keyword evidence="2 8" id="KW-0349">Heme</keyword>
<feature type="region of interest" description="Disordered" evidence="10">
    <location>
        <begin position="1"/>
        <end position="41"/>
    </location>
</feature>
<evidence type="ECO:0000256" key="10">
    <source>
        <dbReference type="SAM" id="MobiDB-lite"/>
    </source>
</evidence>
<evidence type="ECO:0000313" key="12">
    <source>
        <dbReference type="EMBL" id="ROZ64097.1"/>
    </source>
</evidence>
<dbReference type="GO" id="GO:0004096">
    <property type="term" value="F:catalase activity"/>
    <property type="evidence" value="ECO:0007669"/>
    <property type="project" value="UniProtKB-UniRule"/>
</dbReference>
<dbReference type="Proteomes" id="UP000270616">
    <property type="component" value="Unassembled WGS sequence"/>
</dbReference>
<dbReference type="GO" id="GO:0042744">
    <property type="term" value="P:hydrogen peroxide catabolic process"/>
    <property type="evidence" value="ECO:0007669"/>
    <property type="project" value="UniProtKB-KW"/>
</dbReference>
<dbReference type="FunFam" id="1.10.520.10:FF:000002">
    <property type="entry name" value="Catalase-peroxidase"/>
    <property type="match status" value="1"/>
</dbReference>
<evidence type="ECO:0000256" key="5">
    <source>
        <dbReference type="ARBA" id="ARBA00023004"/>
    </source>
</evidence>
<comment type="caution">
    <text evidence="12">The sequence shown here is derived from an EMBL/GenBank/DDBJ whole genome shotgun (WGS) entry which is preliminary data.</text>
</comment>
<evidence type="ECO:0000256" key="4">
    <source>
        <dbReference type="ARBA" id="ARBA00023002"/>
    </source>
</evidence>
<keyword evidence="3 8" id="KW-0479">Metal-binding</keyword>
<keyword evidence="5 8" id="KW-0408">Iron</keyword>